<feature type="signal peptide" evidence="3">
    <location>
        <begin position="1"/>
        <end position="25"/>
    </location>
</feature>
<feature type="domain" description="Outer membrane protein beta-barrel" evidence="4">
    <location>
        <begin position="20"/>
        <end position="218"/>
    </location>
</feature>
<gene>
    <name evidence="5" type="ORF">FHS03_003031</name>
</gene>
<sequence length="228" mass="24506">MRARTRQTRQISGALAILAALTAGAALTAPPARGQTPGAQYYTGLHLGQHSRETWPASVDFGGARADGALELARAGHGGAILGRQGESTRLELEYQRGRIKLERITLAAISETSSASSHYATAMLNAYWQPRLTGELSAFAGLGVGWASVTLPEASFSNGCHCFGPARKRGSAWQWRLGAEYRLAPQHAVFLAWTRLRLPGPHADGTPSASYRAQHFNAASLGYRYLF</sequence>
<comment type="caution">
    <text evidence="5">The sequence shown here is derived from an EMBL/GenBank/DDBJ whole genome shotgun (WGS) entry which is preliminary data.</text>
</comment>
<name>A0A7W5BB87_9BURK</name>
<evidence type="ECO:0000313" key="6">
    <source>
        <dbReference type="Proteomes" id="UP000541535"/>
    </source>
</evidence>
<evidence type="ECO:0000256" key="1">
    <source>
        <dbReference type="ARBA" id="ARBA00004442"/>
    </source>
</evidence>
<evidence type="ECO:0000259" key="4">
    <source>
        <dbReference type="Pfam" id="PF13505"/>
    </source>
</evidence>
<protein>
    <submittedName>
        <fullName evidence="5">Opacity protein-like surface antigen</fullName>
    </submittedName>
</protein>
<dbReference type="Pfam" id="PF13505">
    <property type="entry name" value="OMP_b-brl"/>
    <property type="match status" value="1"/>
</dbReference>
<dbReference type="Gene3D" id="2.40.160.20">
    <property type="match status" value="1"/>
</dbReference>
<keyword evidence="6" id="KW-1185">Reference proteome</keyword>
<dbReference type="InterPro" id="IPR027385">
    <property type="entry name" value="Beta-barrel_OMP"/>
</dbReference>
<proteinExistence type="predicted"/>
<comment type="subcellular location">
    <subcellularLocation>
        <location evidence="1">Cell outer membrane</location>
    </subcellularLocation>
</comment>
<dbReference type="InterPro" id="IPR011250">
    <property type="entry name" value="OMP/PagP_B-barrel"/>
</dbReference>
<evidence type="ECO:0000256" key="3">
    <source>
        <dbReference type="SAM" id="SignalP"/>
    </source>
</evidence>
<dbReference type="RefSeq" id="WP_183441774.1">
    <property type="nucleotide sequence ID" value="NZ_JACHXD010000008.1"/>
</dbReference>
<accession>A0A7W5BB87</accession>
<dbReference type="SUPFAM" id="SSF56925">
    <property type="entry name" value="OMPA-like"/>
    <property type="match status" value="1"/>
</dbReference>
<organism evidence="5 6">
    <name type="scientific">Pseudoduganella violacea</name>
    <dbReference type="NCBI Taxonomy" id="1715466"/>
    <lineage>
        <taxon>Bacteria</taxon>
        <taxon>Pseudomonadati</taxon>
        <taxon>Pseudomonadota</taxon>
        <taxon>Betaproteobacteria</taxon>
        <taxon>Burkholderiales</taxon>
        <taxon>Oxalobacteraceae</taxon>
        <taxon>Telluria group</taxon>
        <taxon>Pseudoduganella</taxon>
    </lineage>
</organism>
<dbReference type="GO" id="GO:0009279">
    <property type="term" value="C:cell outer membrane"/>
    <property type="evidence" value="ECO:0007669"/>
    <property type="project" value="UniProtKB-SubCell"/>
</dbReference>
<dbReference type="Proteomes" id="UP000541535">
    <property type="component" value="Unassembled WGS sequence"/>
</dbReference>
<evidence type="ECO:0000256" key="2">
    <source>
        <dbReference type="ARBA" id="ARBA00022729"/>
    </source>
</evidence>
<dbReference type="AlphaFoldDB" id="A0A7W5BB87"/>
<reference evidence="5 6" key="1">
    <citation type="submission" date="2020-08" db="EMBL/GenBank/DDBJ databases">
        <title>Genomic Encyclopedia of Type Strains, Phase III (KMG-III): the genomes of soil and plant-associated and newly described type strains.</title>
        <authorList>
            <person name="Whitman W."/>
        </authorList>
    </citation>
    <scope>NUCLEOTIDE SEQUENCE [LARGE SCALE GENOMIC DNA]</scope>
    <source>
        <strain evidence="5 6">CECT 8897</strain>
    </source>
</reference>
<dbReference type="EMBL" id="JACHXD010000008">
    <property type="protein sequence ID" value="MBB3119972.1"/>
    <property type="molecule type" value="Genomic_DNA"/>
</dbReference>
<evidence type="ECO:0000313" key="5">
    <source>
        <dbReference type="EMBL" id="MBB3119972.1"/>
    </source>
</evidence>
<feature type="chain" id="PRO_5030837068" evidence="3">
    <location>
        <begin position="26"/>
        <end position="228"/>
    </location>
</feature>
<keyword evidence="2 3" id="KW-0732">Signal</keyword>